<dbReference type="SUPFAM" id="SSF56281">
    <property type="entry name" value="Metallo-hydrolase/oxidoreductase"/>
    <property type="match status" value="1"/>
</dbReference>
<protein>
    <recommendedName>
        <fullName evidence="3">Metallo-beta-lactamase domain-containing protein</fullName>
    </recommendedName>
</protein>
<sequence length="95" mass="10430">MDDAARVMPLEQSRDFLVGCGIVGEVLSTPGHSPHSVSVVLDSGDAFVGDLCPSEQAALFPDPAYWRSWETLLEHGARRVHFAHWPNEGHPHTDI</sequence>
<dbReference type="Proteomes" id="UP000434342">
    <property type="component" value="Unassembled WGS sequence"/>
</dbReference>
<organism evidence="1 2">
    <name type="scientific">Parafannyhessea umbonata</name>
    <dbReference type="NCBI Taxonomy" id="604330"/>
    <lineage>
        <taxon>Bacteria</taxon>
        <taxon>Bacillati</taxon>
        <taxon>Actinomycetota</taxon>
        <taxon>Coriobacteriia</taxon>
        <taxon>Coriobacteriales</taxon>
        <taxon>Atopobiaceae</taxon>
        <taxon>Parafannyhessea</taxon>
    </lineage>
</organism>
<name>A0A6N7X8V7_9ACTN</name>
<gene>
    <name evidence="1" type="ORF">FYJ69_07235</name>
</gene>
<reference evidence="1 2" key="1">
    <citation type="submission" date="2019-08" db="EMBL/GenBank/DDBJ databases">
        <title>In-depth cultivation of the pig gut microbiome towards novel bacterial diversity and tailored functional studies.</title>
        <authorList>
            <person name="Wylensek D."/>
            <person name="Hitch T.C.A."/>
            <person name="Clavel T."/>
        </authorList>
    </citation>
    <scope>NUCLEOTIDE SEQUENCE [LARGE SCALE GENOMIC DNA]</scope>
    <source>
        <strain evidence="1 2">WB01_CNA04</strain>
    </source>
</reference>
<dbReference type="InterPro" id="IPR036866">
    <property type="entry name" value="RibonucZ/Hydroxyglut_hydro"/>
</dbReference>
<dbReference type="AlphaFoldDB" id="A0A6N7X8V7"/>
<dbReference type="Gene3D" id="3.60.15.10">
    <property type="entry name" value="Ribonuclease Z/Hydroxyacylglutathione hydrolase-like"/>
    <property type="match status" value="1"/>
</dbReference>
<comment type="caution">
    <text evidence="1">The sequence shown here is derived from an EMBL/GenBank/DDBJ whole genome shotgun (WGS) entry which is preliminary data.</text>
</comment>
<accession>A0A6N7X8V7</accession>
<evidence type="ECO:0008006" key="3">
    <source>
        <dbReference type="Google" id="ProtNLM"/>
    </source>
</evidence>
<dbReference type="EMBL" id="VUND01000002">
    <property type="protein sequence ID" value="MST60702.1"/>
    <property type="molecule type" value="Genomic_DNA"/>
</dbReference>
<evidence type="ECO:0000313" key="2">
    <source>
        <dbReference type="Proteomes" id="UP000434342"/>
    </source>
</evidence>
<evidence type="ECO:0000313" key="1">
    <source>
        <dbReference type="EMBL" id="MST60702.1"/>
    </source>
</evidence>
<proteinExistence type="predicted"/>